<accession>A0A4X2JNN2</accession>
<dbReference type="STRING" id="29139.ENSVURP00010000729"/>
<dbReference type="GO" id="GO:0005730">
    <property type="term" value="C:nucleolus"/>
    <property type="evidence" value="ECO:0007669"/>
    <property type="project" value="TreeGrafter"/>
</dbReference>
<dbReference type="OMA" id="DYNHYHK"/>
<dbReference type="Proteomes" id="UP000314987">
    <property type="component" value="Unassembled WGS sequence"/>
</dbReference>
<dbReference type="InterPro" id="IPR018849">
    <property type="entry name" value="Urb2/Npa2_C"/>
</dbReference>
<dbReference type="Ensembl" id="ENSVURT00010001377.1">
    <property type="protein sequence ID" value="ENSVURP00010001199.1"/>
    <property type="gene ID" value="ENSVURG00010001033.1"/>
</dbReference>
<dbReference type="GeneID" id="114049788"/>
<dbReference type="GeneTree" id="ENSGT00390000009258"/>
<sequence length="1521" mass="173913">MAAIYSGISLKLKSSKTAWEDKLKLAHFAWISHQCFLPNKEQVLLDWARHSLVTYYKKKLELKEDIVERLWIYLDNILHSRKLQNLIKNGKTVNLHFSLAKIINERIAEFSASDAQRNVCAVLSCCQGILSTPALAIIYTAKHELILELLSKLCCLACRHPEGTFISHLFEVLHLAFSQYLLIQRQQVNPNRVFGEVIGHLFQPCLVLRHLLSVGTWTQCDQGRVRQYLSREVRNQIELVIQGGIFQPELLSSYKEELLLKEQSKDKKKEAIKSILTPTNTMINKLVDVGSCEPSLHLTVVANSVSLLYKLFLDSYSKEENQLVCFHLLPKLFGCLRISCLPDEQVEALSLSDWTNELLVVEQLLNLVANNNIYNVAADRIRHKEIQFQFYRQLAELLIKHSQAFVPAWFRCLKTLISLNHLIVEPDLDDLVASAWIDADVTEPRTKKSQEALINALFQTYAKLRQVPRLFEDVLGVICRPAAEHLRQPVLTLNLTVVLRDCLIELPPNQILDTWSLLLEKCQTFVLPYVKGDSDMALKLLSLSLLLHGILFSMRCLDSGTPLPVVKCTQQVMEKMLQEVIQPMLDLLSNYQSRTSKLDLWLEKVRDSAVLLSYTWAEIDTMLSLNCRQYVPVVGAVADISSEHLSLSSFLAGINMKQWEKVQELTNHFAFTSKYCLELLYMQKMKRTLMRMSFQSDIDLQTLKDDAAFILRSGKKSLRQGVILTMWNHQIGTLSSSSYPVAHWHLIVSNLTILLSYLSSDDVTYIANVLLRTLPTTEIQESLAEEESSITIRQVSQALFHSPLFPEMQSLHSAFLSCIIERCTRILFSGNHNDKKLLSQQLPWLFEKDHIILTQWEIKSEKDGPEPLESKEEVAQNLLRLAKTDIPIILKGDQLEKIMGILEFFSVLKLDSLLPSYHVHCFLLLLSTATNTKADSSCVSTGSLKFLMTSYQLLDYLQKGKNARLMFKIMYASDIFEVILTSLFNVSKRFLVDVDTPSWLEFLQVVGTFLEHFFEVTIQLKLSLVLNFEKILSFISNCTIYKETTSGKQLENRGSLSRQLLLVSLTKLCQILNCYVEQKKFSSRLLDLLQQAILHTGVFVQLCSENKDWLLPSVFISSITTLLKVELSHQSRARDATCSEAKDSMLLSHTPLYRKVYSWILTELPSLAADDQSFKLALQFLTLFSSTLELHPSEDTVFVNIFHSIKRVLADPGIQVNEDVEPLMVVLFNQLLVESTTEEFQMIMQHILQGLEISNIWRPDINDILSAIKLIKLLLKCPSDGEKIRSFWVVCPQIISALTFQNKEACQDQSLLLTVVVPILDTVASLLRQGESIIKNPHHVSLAFSILLAVPLDHLKPQEYSSIFLGIHEVLFSILQCHSKVMLKALPSFLNSFYRLVFSVMHEGRQKDKGNTEDLTIVLECARLVERMYSHIAAKSEDFTMFSSFMVAQYVNELQKVTLYPAVKNLLKEGIYLILDLCIERDVHFLRASLQPGVREVFKELYNDYIKYHKNKNRGEEKYTA</sequence>
<evidence type="ECO:0000313" key="4">
    <source>
        <dbReference type="Proteomes" id="UP000314987"/>
    </source>
</evidence>
<dbReference type="Ensembl" id="ENSVURT00010000851.1">
    <property type="protein sequence ID" value="ENSVURP00010000729.1"/>
    <property type="gene ID" value="ENSVURG00010000656.1"/>
</dbReference>
<dbReference type="OrthoDB" id="160374at2759"/>
<evidence type="ECO:0000313" key="2">
    <source>
        <dbReference type="Ensembl" id="ENSVURP00010000729.1"/>
    </source>
</evidence>
<evidence type="ECO:0000259" key="1">
    <source>
        <dbReference type="Pfam" id="PF10441"/>
    </source>
</evidence>
<dbReference type="Pfam" id="PF10441">
    <property type="entry name" value="Urb2"/>
    <property type="match status" value="1"/>
</dbReference>
<dbReference type="InterPro" id="IPR052609">
    <property type="entry name" value="Ribosome_Biogenesis_Reg"/>
</dbReference>
<gene>
    <name evidence="2" type="primary">LOC114049788</name>
    <name evidence="3" type="synonym">LOC114049792</name>
</gene>
<reference evidence="2" key="2">
    <citation type="submission" date="2025-05" db="UniProtKB">
        <authorList>
            <consortium name="Ensembl"/>
        </authorList>
    </citation>
    <scope>IDENTIFICATION</scope>
</reference>
<proteinExistence type="predicted"/>
<dbReference type="GO" id="GO:0042254">
    <property type="term" value="P:ribosome biogenesis"/>
    <property type="evidence" value="ECO:0007669"/>
    <property type="project" value="TreeGrafter"/>
</dbReference>
<protein>
    <recommendedName>
        <fullName evidence="1">Nucleolar 27S pre-rRNA processing Urb2/Npa2 C-terminal domain-containing protein</fullName>
    </recommendedName>
</protein>
<dbReference type="PANTHER" id="PTHR15682:SF2">
    <property type="entry name" value="UNHEALTHY RIBOSOME BIOGENESIS PROTEIN 2 HOMOLOG"/>
    <property type="match status" value="1"/>
</dbReference>
<dbReference type="RefSeq" id="XP_027726998.1">
    <property type="nucleotide sequence ID" value="XM_027871197.1"/>
</dbReference>
<evidence type="ECO:0000313" key="3">
    <source>
        <dbReference type="Ensembl" id="ENSVURP00010001199.1"/>
    </source>
</evidence>
<feature type="domain" description="Nucleolar 27S pre-rRNA processing Urb2/Npa2 C-terminal" evidence="1">
    <location>
        <begin position="1319"/>
        <end position="1512"/>
    </location>
</feature>
<keyword evidence="4" id="KW-1185">Reference proteome</keyword>
<dbReference type="PANTHER" id="PTHR15682">
    <property type="entry name" value="UNHEALTHY RIBOSOME BIOGENESIS PROTEIN 2 HOMOLOG"/>
    <property type="match status" value="1"/>
</dbReference>
<reference evidence="4" key="1">
    <citation type="submission" date="2018-12" db="EMBL/GenBank/DDBJ databases">
        <authorList>
            <person name="Yazar S."/>
        </authorList>
    </citation>
    <scope>NUCLEOTIDE SEQUENCE [LARGE SCALE GENOMIC DNA]</scope>
</reference>
<organism evidence="2 4">
    <name type="scientific">Vombatus ursinus</name>
    <name type="common">Common wombat</name>
    <dbReference type="NCBI Taxonomy" id="29139"/>
    <lineage>
        <taxon>Eukaryota</taxon>
        <taxon>Metazoa</taxon>
        <taxon>Chordata</taxon>
        <taxon>Craniata</taxon>
        <taxon>Vertebrata</taxon>
        <taxon>Euteleostomi</taxon>
        <taxon>Mammalia</taxon>
        <taxon>Metatheria</taxon>
        <taxon>Diprotodontia</taxon>
        <taxon>Vombatidae</taxon>
        <taxon>Vombatus</taxon>
    </lineage>
</organism>
<name>A0A4X2JNN2_VOMUR</name>